<dbReference type="SUPFAM" id="SSF52317">
    <property type="entry name" value="Class I glutamine amidotransferase-like"/>
    <property type="match status" value="1"/>
</dbReference>
<dbReference type="Proteomes" id="UP001199070">
    <property type="component" value="Unassembled WGS sequence"/>
</dbReference>
<dbReference type="RefSeq" id="WP_226134264.1">
    <property type="nucleotide sequence ID" value="NZ_JAIZTC010000004.1"/>
</dbReference>
<feature type="domain" description="Biotin-protein ligase N-terminal" evidence="2">
    <location>
        <begin position="78"/>
        <end position="174"/>
    </location>
</feature>
<name>A0AAW4TE52_9BURK</name>
<evidence type="ECO:0000313" key="3">
    <source>
        <dbReference type="EMBL" id="MCA8380806.1"/>
    </source>
</evidence>
<evidence type="ECO:0000313" key="4">
    <source>
        <dbReference type="Proteomes" id="UP001199070"/>
    </source>
</evidence>
<feature type="region of interest" description="Disordered" evidence="1">
    <location>
        <begin position="1"/>
        <end position="25"/>
    </location>
</feature>
<organism evidence="3 4">
    <name type="scientific">Burkholderia cenocepacia</name>
    <dbReference type="NCBI Taxonomy" id="95486"/>
    <lineage>
        <taxon>Bacteria</taxon>
        <taxon>Pseudomonadati</taxon>
        <taxon>Pseudomonadota</taxon>
        <taxon>Betaproteobacteria</taxon>
        <taxon>Burkholderiales</taxon>
        <taxon>Burkholderiaceae</taxon>
        <taxon>Burkholderia</taxon>
        <taxon>Burkholderia cepacia complex</taxon>
    </lineage>
</organism>
<dbReference type="EMBL" id="JAIZTC010000004">
    <property type="protein sequence ID" value="MCA8380806.1"/>
    <property type="molecule type" value="Genomic_DNA"/>
</dbReference>
<reference evidence="3" key="1">
    <citation type="submission" date="2023-08" db="EMBL/GenBank/DDBJ databases">
        <title>A collection of bacterial strains from the Burkholderia cepacia Research Laboratory and Repository.</title>
        <authorList>
            <person name="Lipuma J."/>
            <person name="Spilker T."/>
        </authorList>
    </citation>
    <scope>NUCLEOTIDE SEQUENCE</scope>
    <source>
        <strain evidence="3">AU0862</strain>
    </source>
</reference>
<dbReference type="InterPro" id="IPR029062">
    <property type="entry name" value="Class_I_gatase-like"/>
</dbReference>
<sequence length="294" mass="30645">MATLPARSLNRVSERGGGGTRAPADPARVAAIPLTSAIHDMRSRDAIFLMMALVASVAVHAATTGDAARDAASRPVALVYRGPAACDGCPETIAARLRGSDYRFRVIYVGPAEPLKITPAALAGAALYVQPGGGQDIPGAAAAIGRHAIRAVRQYVANGGRYLGLCMGAYLAGAQGFGLVAGDIDSEVDRPGSTLHGIADTVTPVVWRGKKRWIYYQDGARLPVAPLGSGGIVLAIYPNKDIAAATYRYGKGRVGLAGPHPEADESWYRENGLKNPDGVAPDMAYDLINATMKP</sequence>
<accession>A0AAW4TE52</accession>
<protein>
    <submittedName>
        <fullName evidence="3">Biotin--protein ligase</fullName>
    </submittedName>
</protein>
<evidence type="ECO:0000256" key="1">
    <source>
        <dbReference type="SAM" id="MobiDB-lite"/>
    </source>
</evidence>
<dbReference type="CDD" id="cd03144">
    <property type="entry name" value="GATase1_ScBLP_like"/>
    <property type="match status" value="1"/>
</dbReference>
<dbReference type="InterPro" id="IPR019197">
    <property type="entry name" value="Biotin-prot_ligase_N"/>
</dbReference>
<proteinExistence type="predicted"/>
<dbReference type="AlphaFoldDB" id="A0AAW4TE52"/>
<evidence type="ECO:0000259" key="2">
    <source>
        <dbReference type="Pfam" id="PF09825"/>
    </source>
</evidence>
<dbReference type="GO" id="GO:0016874">
    <property type="term" value="F:ligase activity"/>
    <property type="evidence" value="ECO:0007669"/>
    <property type="project" value="UniProtKB-KW"/>
</dbReference>
<gene>
    <name evidence="3" type="ORF">LGN22_18175</name>
</gene>
<comment type="caution">
    <text evidence="3">The sequence shown here is derived from an EMBL/GenBank/DDBJ whole genome shotgun (WGS) entry which is preliminary data.</text>
</comment>
<dbReference type="Pfam" id="PF09825">
    <property type="entry name" value="BPL_N"/>
    <property type="match status" value="1"/>
</dbReference>
<keyword evidence="3" id="KW-0436">Ligase</keyword>